<accession>A0A6J7DWT5</accession>
<evidence type="ECO:0000313" key="2">
    <source>
        <dbReference type="EMBL" id="CAB4875342.1"/>
    </source>
</evidence>
<evidence type="ECO:0000256" key="1">
    <source>
        <dbReference type="SAM" id="Coils"/>
    </source>
</evidence>
<dbReference type="AlphaFoldDB" id="A0A6J7DWT5"/>
<sequence>MPHSIAGNLEILEAIFQQDLSDFDLHLYLQNIRKEAENLGCNQILLSSESFARLTIDEFNSFFKEILIEQTDRADILWIDREINSAMESYIWQGINTGDYWEESQREFLRNKIQVRQNHSNVLIQEFAPRSNIKIHVIPYQDVDGISYIRKVHEIFLPADISEQMVQETSRQPLNRSGSSAMKDKLNMFNSINVVRDWAFFDSKLVYSNEFPKERQRFEKYRELLWENENLLRQIHELSAHKNAVEKSRGWKLLTYIHRLKSLLRR</sequence>
<protein>
    <submittedName>
        <fullName evidence="2">Unannotated protein</fullName>
    </submittedName>
</protein>
<proteinExistence type="predicted"/>
<reference evidence="2" key="1">
    <citation type="submission" date="2020-05" db="EMBL/GenBank/DDBJ databases">
        <authorList>
            <person name="Chiriac C."/>
            <person name="Salcher M."/>
            <person name="Ghai R."/>
            <person name="Kavagutti S V."/>
        </authorList>
    </citation>
    <scope>NUCLEOTIDE SEQUENCE</scope>
</reference>
<gene>
    <name evidence="2" type="ORF">UFOPK3342_01229</name>
</gene>
<dbReference type="EMBL" id="CAFBLH010000045">
    <property type="protein sequence ID" value="CAB4875342.1"/>
    <property type="molecule type" value="Genomic_DNA"/>
</dbReference>
<name>A0A6J7DWT5_9ZZZZ</name>
<keyword evidence="1" id="KW-0175">Coiled coil</keyword>
<feature type="coiled-coil region" evidence="1">
    <location>
        <begin position="221"/>
        <end position="248"/>
    </location>
</feature>
<organism evidence="2">
    <name type="scientific">freshwater metagenome</name>
    <dbReference type="NCBI Taxonomy" id="449393"/>
    <lineage>
        <taxon>unclassified sequences</taxon>
        <taxon>metagenomes</taxon>
        <taxon>ecological metagenomes</taxon>
    </lineage>
</organism>